<proteinExistence type="inferred from homology"/>
<dbReference type="Gene3D" id="3.40.190.10">
    <property type="entry name" value="Periplasmic binding protein-like II"/>
    <property type="match status" value="2"/>
</dbReference>
<dbReference type="InterPro" id="IPR022418">
    <property type="entry name" value="Porphobilinogen_deaminase_C"/>
</dbReference>
<dbReference type="CDD" id="cd13645">
    <property type="entry name" value="PBP2_HuPBGD_like"/>
    <property type="match status" value="1"/>
</dbReference>
<protein>
    <recommendedName>
        <fullName evidence="4">hydroxymethylbilane synthase</fullName>
        <ecNumber evidence="4">2.5.1.61</ecNumber>
    </recommendedName>
    <alternativeName>
        <fullName evidence="7">Hydroxymethylbilane synthase</fullName>
    </alternativeName>
</protein>
<reference evidence="11" key="1">
    <citation type="submission" date="2025-08" db="UniProtKB">
        <authorList>
            <consortium name="RefSeq"/>
        </authorList>
    </citation>
    <scope>IDENTIFICATION</scope>
    <source>
        <tissue evidence="11">Whole Larva</tissue>
    </source>
</reference>
<dbReference type="HAMAP" id="MF_00260">
    <property type="entry name" value="Porphobil_deam"/>
    <property type="match status" value="1"/>
</dbReference>
<evidence type="ECO:0000256" key="4">
    <source>
        <dbReference type="ARBA" id="ARBA00012655"/>
    </source>
</evidence>
<evidence type="ECO:0000256" key="1">
    <source>
        <dbReference type="ARBA" id="ARBA00001916"/>
    </source>
</evidence>
<name>A0ABM1M9V7_NICVS</name>
<comment type="similarity">
    <text evidence="3">Belongs to the HMBS family.</text>
</comment>
<evidence type="ECO:0000256" key="3">
    <source>
        <dbReference type="ARBA" id="ARBA00005638"/>
    </source>
</evidence>
<keyword evidence="10" id="KW-1185">Reference proteome</keyword>
<gene>
    <name evidence="11" type="primary">LOC108558839</name>
</gene>
<dbReference type="PROSITE" id="PS00533">
    <property type="entry name" value="PORPHOBILINOGEN_DEAM"/>
    <property type="match status" value="1"/>
</dbReference>
<dbReference type="Gene3D" id="3.30.160.40">
    <property type="entry name" value="Porphobilinogen deaminase, C-terminal domain"/>
    <property type="match status" value="2"/>
</dbReference>
<evidence type="ECO:0000259" key="9">
    <source>
        <dbReference type="Pfam" id="PF03900"/>
    </source>
</evidence>
<keyword evidence="5" id="KW-0808">Transferase</keyword>
<dbReference type="Pfam" id="PF03900">
    <property type="entry name" value="Porphobil_deamC"/>
    <property type="match status" value="1"/>
</dbReference>
<dbReference type="InterPro" id="IPR036803">
    <property type="entry name" value="Porphobilinogen_deaminase_C_sf"/>
</dbReference>
<feature type="domain" description="Porphobilinogen deaminase C-terminal" evidence="9">
    <location>
        <begin position="231"/>
        <end position="297"/>
    </location>
</feature>
<dbReference type="PANTHER" id="PTHR11557:SF0">
    <property type="entry name" value="PORPHOBILINOGEN DEAMINASE"/>
    <property type="match status" value="1"/>
</dbReference>
<evidence type="ECO:0000259" key="8">
    <source>
        <dbReference type="Pfam" id="PF01379"/>
    </source>
</evidence>
<feature type="domain" description="Porphobilinogen deaminase N-terminal" evidence="8">
    <location>
        <begin position="7"/>
        <end position="218"/>
    </location>
</feature>
<evidence type="ECO:0000256" key="5">
    <source>
        <dbReference type="ARBA" id="ARBA00022679"/>
    </source>
</evidence>
<evidence type="ECO:0000256" key="2">
    <source>
        <dbReference type="ARBA" id="ARBA00004735"/>
    </source>
</evidence>
<dbReference type="SUPFAM" id="SSF54782">
    <property type="entry name" value="Porphobilinogen deaminase (hydroxymethylbilane synthase), C-terminal domain"/>
    <property type="match status" value="1"/>
</dbReference>
<dbReference type="RefSeq" id="XP_017771357.1">
    <property type="nucleotide sequence ID" value="XM_017915868.1"/>
</dbReference>
<dbReference type="SUPFAM" id="SSF53850">
    <property type="entry name" value="Periplasmic binding protein-like II"/>
    <property type="match status" value="1"/>
</dbReference>
<comment type="cofactor">
    <cofactor evidence="1">
        <name>dipyrromethane</name>
        <dbReference type="ChEBI" id="CHEBI:60342"/>
    </cofactor>
</comment>
<keyword evidence="6" id="KW-0627">Porphyrin biosynthesis</keyword>
<accession>A0ABM1M9V7</accession>
<dbReference type="PANTHER" id="PTHR11557">
    <property type="entry name" value="PORPHOBILINOGEN DEAMINASE"/>
    <property type="match status" value="1"/>
</dbReference>
<evidence type="ECO:0000313" key="10">
    <source>
        <dbReference type="Proteomes" id="UP000695000"/>
    </source>
</evidence>
<evidence type="ECO:0000256" key="7">
    <source>
        <dbReference type="ARBA" id="ARBA00033064"/>
    </source>
</evidence>
<dbReference type="Proteomes" id="UP000695000">
    <property type="component" value="Unplaced"/>
</dbReference>
<dbReference type="NCBIfam" id="TIGR00212">
    <property type="entry name" value="hemC"/>
    <property type="match status" value="1"/>
</dbReference>
<sequence length="482" mass="53059">MSSKTTIRVGSRKSQLALIQTRHVIGLLEQLNKDVKFEIVTMSTLGDKVLDIPLPKIGEKSLFTKELETALSNGLVDFVVHSLKDLPTTLPQGMAIGAVLEREDPRDALVLRKDMKDLDLNTLPEGSVIGTSSLRRAAQLSRKYPQLKIADIRGNLNTRLKKLDELDTFKAIILATAGLQRMGWDSRISKILDTDEILYAVGQGALAVECRANDEDTIKLLKPLYDAQTAIRVNTERTFLKTLGGGCSAPVAISTDIINDHGIHNLVVKGGVWSLDGKVEMIENDEIKLDLAKTKQCSSCPYNNTQKAVCTKDYCPKTDIECLNGCAFKNDDCEYDKPRKMMKIDVGANKEDIPIELLKNDPHEHCPIPLPVGADFMGKCPFLESTTSNGKHVKVDVSKPEGLDISKCPFFHNKEIPKNDVTTSENEQANDTNLYCGLVPHDDLPEAVMKNAEKLGIRLAQKLISAGALDVMAKSQAIIRNS</sequence>
<dbReference type="InterPro" id="IPR000860">
    <property type="entry name" value="HemC"/>
</dbReference>
<comment type="pathway">
    <text evidence="2">Porphyrin-containing compound metabolism; protoporphyrin-IX biosynthesis; coproporphyrinogen-III from 5-aminolevulinate: step 2/4.</text>
</comment>
<dbReference type="EC" id="2.5.1.61" evidence="4"/>
<evidence type="ECO:0000256" key="6">
    <source>
        <dbReference type="ARBA" id="ARBA00023244"/>
    </source>
</evidence>
<dbReference type="GeneID" id="108558839"/>
<dbReference type="Pfam" id="PF01379">
    <property type="entry name" value="Porphobil_deam"/>
    <property type="match status" value="1"/>
</dbReference>
<dbReference type="InterPro" id="IPR022417">
    <property type="entry name" value="Porphobilin_deaminase_N"/>
</dbReference>
<organism evidence="10 11">
    <name type="scientific">Nicrophorus vespilloides</name>
    <name type="common">Boreal carrion beetle</name>
    <dbReference type="NCBI Taxonomy" id="110193"/>
    <lineage>
        <taxon>Eukaryota</taxon>
        <taxon>Metazoa</taxon>
        <taxon>Ecdysozoa</taxon>
        <taxon>Arthropoda</taxon>
        <taxon>Hexapoda</taxon>
        <taxon>Insecta</taxon>
        <taxon>Pterygota</taxon>
        <taxon>Neoptera</taxon>
        <taxon>Endopterygota</taxon>
        <taxon>Coleoptera</taxon>
        <taxon>Polyphaga</taxon>
        <taxon>Staphyliniformia</taxon>
        <taxon>Silphidae</taxon>
        <taxon>Nicrophorinae</taxon>
        <taxon>Nicrophorus</taxon>
    </lineage>
</organism>
<evidence type="ECO:0000313" key="11">
    <source>
        <dbReference type="RefSeq" id="XP_017771357.1"/>
    </source>
</evidence>
<dbReference type="InterPro" id="IPR022419">
    <property type="entry name" value="Porphobilin_deaminase_cofac_BS"/>
</dbReference>
<dbReference type="PRINTS" id="PR00151">
    <property type="entry name" value="PORPHBDMNASE"/>
</dbReference>